<accession>A0ABW0ETH3</accession>
<sequence>MSCSSWGTGCGSLEVGARAGGAESPILWRELHGFDLNHFGFTTALGEPAPPAGAVLPAAEAYSEHVGGRFRFRGDSTAAVAKIAADYRITGTALG</sequence>
<protein>
    <submittedName>
        <fullName evidence="1">Uncharacterized protein</fullName>
    </submittedName>
</protein>
<proteinExistence type="predicted"/>
<evidence type="ECO:0000313" key="1">
    <source>
        <dbReference type="EMBL" id="MFC5289516.1"/>
    </source>
</evidence>
<dbReference type="EMBL" id="JBHSKF010000011">
    <property type="protein sequence ID" value="MFC5289516.1"/>
    <property type="molecule type" value="Genomic_DNA"/>
</dbReference>
<evidence type="ECO:0000313" key="2">
    <source>
        <dbReference type="Proteomes" id="UP001596157"/>
    </source>
</evidence>
<gene>
    <name evidence="1" type="ORF">ACFPM7_20885</name>
</gene>
<organism evidence="1 2">
    <name type="scientific">Actinokineospora guangxiensis</name>
    <dbReference type="NCBI Taxonomy" id="1490288"/>
    <lineage>
        <taxon>Bacteria</taxon>
        <taxon>Bacillati</taxon>
        <taxon>Actinomycetota</taxon>
        <taxon>Actinomycetes</taxon>
        <taxon>Pseudonocardiales</taxon>
        <taxon>Pseudonocardiaceae</taxon>
        <taxon>Actinokineospora</taxon>
    </lineage>
</organism>
<reference evidence="2" key="1">
    <citation type="journal article" date="2019" name="Int. J. Syst. Evol. Microbiol.">
        <title>The Global Catalogue of Microorganisms (GCM) 10K type strain sequencing project: providing services to taxonomists for standard genome sequencing and annotation.</title>
        <authorList>
            <consortium name="The Broad Institute Genomics Platform"/>
            <consortium name="The Broad Institute Genome Sequencing Center for Infectious Disease"/>
            <person name="Wu L."/>
            <person name="Ma J."/>
        </authorList>
    </citation>
    <scope>NUCLEOTIDE SEQUENCE [LARGE SCALE GENOMIC DNA]</scope>
    <source>
        <strain evidence="2">CCUG 59778</strain>
    </source>
</reference>
<keyword evidence="2" id="KW-1185">Reference proteome</keyword>
<name>A0ABW0ETH3_9PSEU</name>
<comment type="caution">
    <text evidence="1">The sequence shown here is derived from an EMBL/GenBank/DDBJ whole genome shotgun (WGS) entry which is preliminary data.</text>
</comment>
<dbReference type="RefSeq" id="WP_378249362.1">
    <property type="nucleotide sequence ID" value="NZ_JBHSKF010000011.1"/>
</dbReference>
<dbReference type="Proteomes" id="UP001596157">
    <property type="component" value="Unassembled WGS sequence"/>
</dbReference>